<protein>
    <recommendedName>
        <fullName evidence="4">isopentenyl-diphosphate Delta-isomerase</fullName>
        <ecNumber evidence="4">5.3.3.2</ecNumber>
    </recommendedName>
</protein>
<dbReference type="Pfam" id="PF00293">
    <property type="entry name" value="NUDIX"/>
    <property type="match status" value="1"/>
</dbReference>
<evidence type="ECO:0000256" key="5">
    <source>
        <dbReference type="ARBA" id="ARBA00023229"/>
    </source>
</evidence>
<dbReference type="PANTHER" id="PTHR10885">
    <property type="entry name" value="ISOPENTENYL-DIPHOSPHATE DELTA-ISOMERASE"/>
    <property type="match status" value="1"/>
</dbReference>
<evidence type="ECO:0000313" key="8">
    <source>
        <dbReference type="EMBL" id="KAK2076126.1"/>
    </source>
</evidence>
<comment type="similarity">
    <text evidence="3">Belongs to the IPP isomerase type 1 family.</text>
</comment>
<dbReference type="InterPro" id="IPR000086">
    <property type="entry name" value="NUDIX_hydrolase_dom"/>
</dbReference>
<dbReference type="InterPro" id="IPR015797">
    <property type="entry name" value="NUDIX_hydrolase-like_dom_sf"/>
</dbReference>
<keyword evidence="5" id="KW-0414">Isoprene biosynthesis</keyword>
<evidence type="ECO:0000256" key="3">
    <source>
        <dbReference type="ARBA" id="ARBA00007579"/>
    </source>
</evidence>
<dbReference type="InterPro" id="IPR011876">
    <property type="entry name" value="IsopentenylPP_isomerase_typ1"/>
</dbReference>
<keyword evidence="9" id="KW-1185">Reference proteome</keyword>
<accession>A0AAD9MLZ5</accession>
<feature type="domain" description="Nudix hydrolase" evidence="7">
    <location>
        <begin position="53"/>
        <end position="139"/>
    </location>
</feature>
<proteinExistence type="inferred from homology"/>
<dbReference type="AlphaFoldDB" id="A0AAD9MLZ5"/>
<dbReference type="GO" id="GO:0005737">
    <property type="term" value="C:cytoplasm"/>
    <property type="evidence" value="ECO:0007669"/>
    <property type="project" value="TreeGrafter"/>
</dbReference>
<evidence type="ECO:0000256" key="1">
    <source>
        <dbReference type="ARBA" id="ARBA00003951"/>
    </source>
</evidence>
<evidence type="ECO:0000256" key="2">
    <source>
        <dbReference type="ARBA" id="ARBA00004826"/>
    </source>
</evidence>
<dbReference type="Proteomes" id="UP001255856">
    <property type="component" value="Unassembled WGS sequence"/>
</dbReference>
<comment type="caution">
    <text evidence="8">The sequence shown here is derived from an EMBL/GenBank/DDBJ whole genome shotgun (WGS) entry which is preliminary data.</text>
</comment>
<dbReference type="PIRSF" id="PIRSF018427">
    <property type="entry name" value="Isopntndiph_ism"/>
    <property type="match status" value="1"/>
</dbReference>
<dbReference type="Gene3D" id="3.90.79.10">
    <property type="entry name" value="Nucleoside Triphosphate Pyrophosphohydrolase"/>
    <property type="match status" value="1"/>
</dbReference>
<evidence type="ECO:0000259" key="7">
    <source>
        <dbReference type="Pfam" id="PF00293"/>
    </source>
</evidence>
<dbReference type="SUPFAM" id="SSF55811">
    <property type="entry name" value="Nudix"/>
    <property type="match status" value="1"/>
</dbReference>
<gene>
    <name evidence="8" type="ORF">QBZ16_001058</name>
</gene>
<evidence type="ECO:0000256" key="4">
    <source>
        <dbReference type="ARBA" id="ARBA00012057"/>
    </source>
</evidence>
<evidence type="ECO:0000313" key="9">
    <source>
        <dbReference type="Proteomes" id="UP001255856"/>
    </source>
</evidence>
<evidence type="ECO:0000256" key="6">
    <source>
        <dbReference type="ARBA" id="ARBA00023235"/>
    </source>
</evidence>
<reference evidence="8" key="1">
    <citation type="submission" date="2021-01" db="EMBL/GenBank/DDBJ databases">
        <authorList>
            <person name="Eckstrom K.M.E."/>
        </authorList>
    </citation>
    <scope>NUCLEOTIDE SEQUENCE</scope>
    <source>
        <strain evidence="8">UVCC 0001</strain>
    </source>
</reference>
<comment type="function">
    <text evidence="1">Catalyzes the 1,3-allylic rearrangement of the homoallylic substrate isopentenyl (IPP) to its highly electrophilic allylic isomer, dimethylallyl diphosphate (DMAPP).</text>
</comment>
<dbReference type="GO" id="GO:0004452">
    <property type="term" value="F:isopentenyl-diphosphate delta-isomerase activity"/>
    <property type="evidence" value="ECO:0007669"/>
    <property type="project" value="UniProtKB-EC"/>
</dbReference>
<dbReference type="GO" id="GO:0009240">
    <property type="term" value="P:isopentenyl diphosphate biosynthetic process"/>
    <property type="evidence" value="ECO:0007669"/>
    <property type="project" value="TreeGrafter"/>
</dbReference>
<dbReference type="EC" id="5.3.3.2" evidence="4"/>
<organism evidence="8 9">
    <name type="scientific">Prototheca wickerhamii</name>
    <dbReference type="NCBI Taxonomy" id="3111"/>
    <lineage>
        <taxon>Eukaryota</taxon>
        <taxon>Viridiplantae</taxon>
        <taxon>Chlorophyta</taxon>
        <taxon>core chlorophytes</taxon>
        <taxon>Trebouxiophyceae</taxon>
        <taxon>Chlorellales</taxon>
        <taxon>Chlorellaceae</taxon>
        <taxon>Prototheca</taxon>
    </lineage>
</organism>
<dbReference type="PANTHER" id="PTHR10885:SF0">
    <property type="entry name" value="ISOPENTENYL-DIPHOSPHATE DELTA-ISOMERASE"/>
    <property type="match status" value="1"/>
</dbReference>
<dbReference type="EMBL" id="JASFZW010000011">
    <property type="protein sequence ID" value="KAK2076126.1"/>
    <property type="molecule type" value="Genomic_DNA"/>
</dbReference>
<sequence>MHSDECIIVDDQDTITGHASKYDSHSHPLYGYSPSEVDTDADIRSGSVPGVKHGAQRKLGHELGIAPEQVPPSAMHYLTRLHYCAGDADGQGRPTGWGEHEMDYIIFLRANVQLNVNPEEVMATRYVTPSELAEMMDPGSGLRWSPWFRIIAREFLPRWWQNLDKACRGDPSMQDLANIHHLS</sequence>
<keyword evidence="6" id="KW-0413">Isomerase</keyword>
<comment type="pathway">
    <text evidence="2">Isoprenoid biosynthesis; dimethylallyl diphosphate biosynthesis; dimethylallyl diphosphate from isopentenyl diphosphate: step 1/1.</text>
</comment>
<name>A0AAD9MLZ5_PROWI</name>